<dbReference type="HAMAP" id="MF_00523">
    <property type="entry name" value="LpxD"/>
    <property type="match status" value="1"/>
</dbReference>
<comment type="catalytic activity">
    <reaction evidence="7">
        <text>a UDP-3-O-[(3R)-3-hydroxyacyl]-alpha-D-glucosamine + a (3R)-hydroxyacyl-[ACP] = a UDP-2-N,3-O-bis[(3R)-3-hydroxyacyl]-alpha-D-glucosamine + holo-[ACP] + H(+)</text>
        <dbReference type="Rhea" id="RHEA:53836"/>
        <dbReference type="Rhea" id="RHEA-COMP:9685"/>
        <dbReference type="Rhea" id="RHEA-COMP:9945"/>
        <dbReference type="ChEBI" id="CHEBI:15378"/>
        <dbReference type="ChEBI" id="CHEBI:64479"/>
        <dbReference type="ChEBI" id="CHEBI:78827"/>
        <dbReference type="ChEBI" id="CHEBI:137740"/>
        <dbReference type="ChEBI" id="CHEBI:137748"/>
        <dbReference type="EC" id="2.3.1.191"/>
    </reaction>
</comment>
<dbReference type="InterPro" id="IPR007691">
    <property type="entry name" value="LpxD"/>
</dbReference>
<evidence type="ECO:0000256" key="7">
    <source>
        <dbReference type="HAMAP-Rule" id="MF_00523"/>
    </source>
</evidence>
<accession>A0AAJ1BF05</accession>
<dbReference type="Proteomes" id="UP001297581">
    <property type="component" value="Unassembled WGS sequence"/>
</dbReference>
<evidence type="ECO:0000313" key="10">
    <source>
        <dbReference type="Proteomes" id="UP001297581"/>
    </source>
</evidence>
<dbReference type="NCBIfam" id="NF002060">
    <property type="entry name" value="PRK00892.1"/>
    <property type="match status" value="1"/>
</dbReference>
<dbReference type="EC" id="2.3.1.191" evidence="7"/>
<dbReference type="Pfam" id="PF04613">
    <property type="entry name" value="LpxD"/>
    <property type="match status" value="1"/>
</dbReference>
<keyword evidence="6 7" id="KW-0012">Acyltransferase</keyword>
<protein>
    <recommendedName>
        <fullName evidence="7">UDP-3-O-acylglucosamine N-acyltransferase</fullName>
        <ecNumber evidence="7">2.3.1.191</ecNumber>
    </recommendedName>
</protein>
<comment type="pathway">
    <text evidence="7">Bacterial outer membrane biogenesis; LPS lipid A biosynthesis.</text>
</comment>
<dbReference type="Gene3D" id="1.20.5.170">
    <property type="match status" value="1"/>
</dbReference>
<dbReference type="GO" id="GO:0016020">
    <property type="term" value="C:membrane"/>
    <property type="evidence" value="ECO:0007669"/>
    <property type="project" value="GOC"/>
</dbReference>
<evidence type="ECO:0000256" key="1">
    <source>
        <dbReference type="ARBA" id="ARBA00022516"/>
    </source>
</evidence>
<evidence type="ECO:0000256" key="3">
    <source>
        <dbReference type="ARBA" id="ARBA00022679"/>
    </source>
</evidence>
<keyword evidence="5 7" id="KW-0443">Lipid metabolism</keyword>
<dbReference type="NCBIfam" id="TIGR01853">
    <property type="entry name" value="lipid_A_lpxD"/>
    <property type="match status" value="1"/>
</dbReference>
<keyword evidence="4 7" id="KW-0677">Repeat</keyword>
<reference evidence="9 10" key="1">
    <citation type="submission" date="2022-02" db="EMBL/GenBank/DDBJ databases">
        <title>The genome sequence of Shewanella sp. 3B26.</title>
        <authorList>
            <person name="Du J."/>
        </authorList>
    </citation>
    <scope>NUCLEOTIDE SEQUENCE [LARGE SCALE GENOMIC DNA]</scope>
    <source>
        <strain evidence="9 10">3B26</strain>
    </source>
</reference>
<dbReference type="Pfam" id="PF00132">
    <property type="entry name" value="Hexapep"/>
    <property type="match status" value="2"/>
</dbReference>
<dbReference type="RefSeq" id="WP_240590064.1">
    <property type="nucleotide sequence ID" value="NZ_JAKUDL010000001.1"/>
</dbReference>
<dbReference type="GO" id="GO:0103118">
    <property type="term" value="F:UDP-3-O-[(3R)-3-hydroxyacyl]-glucosamine N-acyltransferase activity"/>
    <property type="evidence" value="ECO:0007669"/>
    <property type="project" value="UniProtKB-EC"/>
</dbReference>
<evidence type="ECO:0000259" key="8">
    <source>
        <dbReference type="Pfam" id="PF04613"/>
    </source>
</evidence>
<keyword evidence="2 7" id="KW-0441">Lipid A biosynthesis</keyword>
<dbReference type="InterPro" id="IPR011004">
    <property type="entry name" value="Trimer_LpxA-like_sf"/>
</dbReference>
<dbReference type="Gene3D" id="3.40.1390.10">
    <property type="entry name" value="MurE/MurF, N-terminal domain"/>
    <property type="match status" value="1"/>
</dbReference>
<dbReference type="Gene3D" id="2.160.10.10">
    <property type="entry name" value="Hexapeptide repeat proteins"/>
    <property type="match status" value="1"/>
</dbReference>
<dbReference type="SUPFAM" id="SSF51161">
    <property type="entry name" value="Trimeric LpxA-like enzymes"/>
    <property type="match status" value="1"/>
</dbReference>
<dbReference type="CDD" id="cd03352">
    <property type="entry name" value="LbH_LpxD"/>
    <property type="match status" value="1"/>
</dbReference>
<proteinExistence type="inferred from homology"/>
<dbReference type="PANTHER" id="PTHR43378">
    <property type="entry name" value="UDP-3-O-ACYLGLUCOSAMINE N-ACYLTRANSFERASE"/>
    <property type="match status" value="1"/>
</dbReference>
<dbReference type="InterPro" id="IPR001451">
    <property type="entry name" value="Hexapep"/>
</dbReference>
<organism evidence="9 10">
    <name type="scientific">Shewanella zhuhaiensis</name>
    <dbReference type="NCBI Taxonomy" id="2919576"/>
    <lineage>
        <taxon>Bacteria</taxon>
        <taxon>Pseudomonadati</taxon>
        <taxon>Pseudomonadota</taxon>
        <taxon>Gammaproteobacteria</taxon>
        <taxon>Alteromonadales</taxon>
        <taxon>Shewanellaceae</taxon>
        <taxon>Shewanella</taxon>
    </lineage>
</organism>
<comment type="similarity">
    <text evidence="7">Belongs to the transferase hexapeptide repeat family. LpxD subfamily.</text>
</comment>
<comment type="caution">
    <text evidence="9">The sequence shown here is derived from an EMBL/GenBank/DDBJ whole genome shotgun (WGS) entry which is preliminary data.</text>
</comment>
<evidence type="ECO:0000256" key="4">
    <source>
        <dbReference type="ARBA" id="ARBA00022737"/>
    </source>
</evidence>
<dbReference type="PROSITE" id="PS00101">
    <property type="entry name" value="HEXAPEP_TRANSFERASES"/>
    <property type="match status" value="1"/>
</dbReference>
<keyword evidence="3 7" id="KW-0808">Transferase</keyword>
<dbReference type="PANTHER" id="PTHR43378:SF2">
    <property type="entry name" value="UDP-3-O-ACYLGLUCOSAMINE N-ACYLTRANSFERASE 1, MITOCHONDRIAL-RELATED"/>
    <property type="match status" value="1"/>
</dbReference>
<keyword evidence="1 7" id="KW-0444">Lipid biosynthesis</keyword>
<dbReference type="GO" id="GO:0009245">
    <property type="term" value="P:lipid A biosynthetic process"/>
    <property type="evidence" value="ECO:0007669"/>
    <property type="project" value="UniProtKB-UniRule"/>
</dbReference>
<dbReference type="InterPro" id="IPR020573">
    <property type="entry name" value="UDP_GlcNAc_AcTrfase_non-rep"/>
</dbReference>
<dbReference type="EMBL" id="JAKUDL010000001">
    <property type="protein sequence ID" value="MCH4293561.1"/>
    <property type="molecule type" value="Genomic_DNA"/>
</dbReference>
<evidence type="ECO:0000313" key="9">
    <source>
        <dbReference type="EMBL" id="MCH4293561.1"/>
    </source>
</evidence>
<gene>
    <name evidence="7 9" type="primary">lpxD</name>
    <name evidence="9" type="ORF">MJ923_04490</name>
</gene>
<comment type="subunit">
    <text evidence="7">Homotrimer.</text>
</comment>
<feature type="active site" description="Proton acceptor" evidence="7">
    <location>
        <position position="239"/>
    </location>
</feature>
<dbReference type="InterPro" id="IPR018357">
    <property type="entry name" value="Hexapep_transf_CS"/>
</dbReference>
<comment type="function">
    <text evidence="7">Catalyzes the N-acylation of UDP-3-O-acylglucosamine using 3-hydroxyacyl-ACP as the acyl donor. Is involved in the biosynthesis of lipid A, a phosphorylated glycolipid that anchors the lipopolysaccharide to the outer membrane of the cell.</text>
</comment>
<name>A0AAJ1BF05_9GAMM</name>
<feature type="domain" description="UDP-3-O-[3-hydroxymyristoyl] glucosamine N-acyltransferase non-repeat region" evidence="8">
    <location>
        <begin position="23"/>
        <end position="89"/>
    </location>
</feature>
<keyword evidence="10" id="KW-1185">Reference proteome</keyword>
<evidence type="ECO:0000256" key="2">
    <source>
        <dbReference type="ARBA" id="ARBA00022556"/>
    </source>
</evidence>
<evidence type="ECO:0000256" key="6">
    <source>
        <dbReference type="ARBA" id="ARBA00023315"/>
    </source>
</evidence>
<sequence length="341" mass="35551">MKIVTLGQLAELLGAEIKGDAALEINAVATLEDAREGQISFLANSKYRAQLEGTKASAVLLSAKDADSFDGNALILKDPYVGFARVAQLLDTTPKAAEGIHPSAQIDPSAQLGEGVAIGANAVIGANVILGDKVQIGAGCVVGQDSIIGSGTRLWANVTLYHDVHLGMDCIVHSGAVIGSDGFGYANERGTWVKIPQTGGVRIGNNVEIGASTTIDRGALSHTEIHDGVILDNQVQIAHNDIIGAHTAIAGSTTIAGSVTIGKYCIIGGNSAVAGHLTIADGTHVSGGTNVTSVIREPGVYSSATVAMENKLWRRNTVRFRQLDELFQRVKVLEGKLKEEE</sequence>
<dbReference type="GO" id="GO:0016410">
    <property type="term" value="F:N-acyltransferase activity"/>
    <property type="evidence" value="ECO:0007669"/>
    <property type="project" value="InterPro"/>
</dbReference>
<evidence type="ECO:0000256" key="5">
    <source>
        <dbReference type="ARBA" id="ARBA00023098"/>
    </source>
</evidence>
<dbReference type="AlphaFoldDB" id="A0AAJ1BF05"/>